<evidence type="ECO:0000313" key="9">
    <source>
        <dbReference type="EMBL" id="KAJ8362654.1"/>
    </source>
</evidence>
<evidence type="ECO:0000256" key="5">
    <source>
        <dbReference type="PROSITE-ProRule" id="PRU00309"/>
    </source>
</evidence>
<feature type="coiled-coil region" evidence="6">
    <location>
        <begin position="160"/>
        <end position="187"/>
    </location>
</feature>
<keyword evidence="2 5" id="KW-0863">Zinc-finger</keyword>
<comment type="caution">
    <text evidence="9">The sequence shown here is derived from an EMBL/GenBank/DDBJ whole genome shotgun (WGS) entry which is preliminary data.</text>
</comment>
<evidence type="ECO:0000313" key="10">
    <source>
        <dbReference type="Proteomes" id="UP001152622"/>
    </source>
</evidence>
<accession>A0A9Q1FMP6</accession>
<organism evidence="9 10">
    <name type="scientific">Synaphobranchus kaupii</name>
    <name type="common">Kaup's arrowtooth eel</name>
    <dbReference type="NCBI Taxonomy" id="118154"/>
    <lineage>
        <taxon>Eukaryota</taxon>
        <taxon>Metazoa</taxon>
        <taxon>Chordata</taxon>
        <taxon>Craniata</taxon>
        <taxon>Vertebrata</taxon>
        <taxon>Euteleostomi</taxon>
        <taxon>Actinopterygii</taxon>
        <taxon>Neopterygii</taxon>
        <taxon>Teleostei</taxon>
        <taxon>Anguilliformes</taxon>
        <taxon>Synaphobranchidae</taxon>
        <taxon>Synaphobranchus</taxon>
    </lineage>
</organism>
<protein>
    <recommendedName>
        <fullName evidence="8">THAP-type domain-containing protein</fullName>
    </recommendedName>
</protein>
<dbReference type="GO" id="GO:0003677">
    <property type="term" value="F:DNA binding"/>
    <property type="evidence" value="ECO:0007669"/>
    <property type="project" value="UniProtKB-UniRule"/>
</dbReference>
<dbReference type="EMBL" id="JAINUF010000004">
    <property type="protein sequence ID" value="KAJ8362654.1"/>
    <property type="molecule type" value="Genomic_DNA"/>
</dbReference>
<gene>
    <name evidence="9" type="ORF">SKAU_G00114850</name>
</gene>
<feature type="domain" description="THAP-type" evidence="8">
    <location>
        <begin position="1"/>
        <end position="99"/>
    </location>
</feature>
<dbReference type="Pfam" id="PF05485">
    <property type="entry name" value="THAP"/>
    <property type="match status" value="1"/>
</dbReference>
<dbReference type="AlphaFoldDB" id="A0A9Q1FMP6"/>
<evidence type="ECO:0000256" key="4">
    <source>
        <dbReference type="ARBA" id="ARBA00023125"/>
    </source>
</evidence>
<evidence type="ECO:0000256" key="1">
    <source>
        <dbReference type="ARBA" id="ARBA00022723"/>
    </source>
</evidence>
<keyword evidence="1" id="KW-0479">Metal-binding</keyword>
<dbReference type="SUPFAM" id="SSF57716">
    <property type="entry name" value="Glucocorticoid receptor-like (DNA-binding domain)"/>
    <property type="match status" value="1"/>
</dbReference>
<dbReference type="SMART" id="SM00980">
    <property type="entry name" value="THAP"/>
    <property type="match status" value="1"/>
</dbReference>
<keyword evidence="3" id="KW-0862">Zinc</keyword>
<dbReference type="PROSITE" id="PS50950">
    <property type="entry name" value="ZF_THAP"/>
    <property type="match status" value="1"/>
</dbReference>
<evidence type="ECO:0000256" key="6">
    <source>
        <dbReference type="SAM" id="Coils"/>
    </source>
</evidence>
<proteinExistence type="predicted"/>
<evidence type="ECO:0000259" key="8">
    <source>
        <dbReference type="PROSITE" id="PS50950"/>
    </source>
</evidence>
<feature type="region of interest" description="Disordered" evidence="7">
    <location>
        <begin position="117"/>
        <end position="159"/>
    </location>
</feature>
<keyword evidence="10" id="KW-1185">Reference proteome</keyword>
<evidence type="ECO:0000256" key="2">
    <source>
        <dbReference type="ARBA" id="ARBA00022771"/>
    </source>
</evidence>
<keyword evidence="6" id="KW-0175">Coiled coil</keyword>
<evidence type="ECO:0000256" key="3">
    <source>
        <dbReference type="ARBA" id="ARBA00022833"/>
    </source>
</evidence>
<name>A0A9Q1FMP6_SYNKA</name>
<evidence type="ECO:0000256" key="7">
    <source>
        <dbReference type="SAM" id="MobiDB-lite"/>
    </source>
</evidence>
<dbReference type="InterPro" id="IPR006612">
    <property type="entry name" value="THAP_Znf"/>
</dbReference>
<sequence length="201" mass="23430">MAIACCVINCHNRSHDRRGKRIANGERFYSFPAWKQSGGSQIAELTKRRRMAWVSAVRHKNITFSNISRSMKVCSRHFHTGKPAYEMHESHPDWVPSLQLGHTEVNATQVTQFNKWTKRQKPPAVNAAAQQEDTGERPRMDEAPQEDTGESPRMEECNFCQQRRAEIDLLLEENRKLKEELARMKMDEHFVKDDDTKYSTR</sequence>
<keyword evidence="4 5" id="KW-0238">DNA-binding</keyword>
<reference evidence="9" key="1">
    <citation type="journal article" date="2023" name="Science">
        <title>Genome structures resolve the early diversification of teleost fishes.</title>
        <authorList>
            <person name="Parey E."/>
            <person name="Louis A."/>
            <person name="Montfort J."/>
            <person name="Bouchez O."/>
            <person name="Roques C."/>
            <person name="Iampietro C."/>
            <person name="Lluch J."/>
            <person name="Castinel A."/>
            <person name="Donnadieu C."/>
            <person name="Desvignes T."/>
            <person name="Floi Bucao C."/>
            <person name="Jouanno E."/>
            <person name="Wen M."/>
            <person name="Mejri S."/>
            <person name="Dirks R."/>
            <person name="Jansen H."/>
            <person name="Henkel C."/>
            <person name="Chen W.J."/>
            <person name="Zahm M."/>
            <person name="Cabau C."/>
            <person name="Klopp C."/>
            <person name="Thompson A.W."/>
            <person name="Robinson-Rechavi M."/>
            <person name="Braasch I."/>
            <person name="Lecointre G."/>
            <person name="Bobe J."/>
            <person name="Postlethwait J.H."/>
            <person name="Berthelot C."/>
            <person name="Roest Crollius H."/>
            <person name="Guiguen Y."/>
        </authorList>
    </citation>
    <scope>NUCLEOTIDE SEQUENCE</scope>
    <source>
        <strain evidence="9">WJC10195</strain>
    </source>
</reference>
<dbReference type="Proteomes" id="UP001152622">
    <property type="component" value="Chromosome 4"/>
</dbReference>
<dbReference type="OrthoDB" id="6369483at2759"/>
<dbReference type="GO" id="GO:0008270">
    <property type="term" value="F:zinc ion binding"/>
    <property type="evidence" value="ECO:0007669"/>
    <property type="project" value="UniProtKB-KW"/>
</dbReference>